<feature type="region of interest" description="Disordered" evidence="1">
    <location>
        <begin position="1"/>
        <end position="169"/>
    </location>
</feature>
<feature type="compositionally biased region" description="Pro residues" evidence="1">
    <location>
        <begin position="76"/>
        <end position="100"/>
    </location>
</feature>
<sequence>MSGLKDFAKGGWHPKNKDGSSESWRKDFPGVNKVAGLMGKGKDPHAAALDHQSTPLSSLTDPSTFGPPPKRDPRRPLPPPAPRAAPSPAPAPEQPAPPPRASTVPSTTGLPTPPRRTTNPPRAPPPVGAKPSALPPRLPPRPTSTFTSPPPPYTPAADPSRGIMNPSALDGLSRAGVSVAGLGIGRTASPPVPARRTTASPPAFAGQTTGVIPPPTLAQPTSPGPQMGGLAARFGRLGTGDAPAPAAPAPGRGTSFAEKQAALRTASALKSNPGSVSLADARSAAGVAGNFQQRHGAQVAAGWQRGQGLAAKYGGGATGQSEGAAATGAAPGAGVPGGPPPPIPPKPTQW</sequence>
<feature type="region of interest" description="Disordered" evidence="1">
    <location>
        <begin position="182"/>
        <end position="253"/>
    </location>
</feature>
<dbReference type="EMBL" id="ML996707">
    <property type="protein sequence ID" value="KAF2396472.1"/>
    <property type="molecule type" value="Genomic_DNA"/>
</dbReference>
<keyword evidence="3" id="KW-1185">Reference proteome</keyword>
<feature type="compositionally biased region" description="Low complexity" evidence="1">
    <location>
        <begin position="319"/>
        <end position="333"/>
    </location>
</feature>
<feature type="compositionally biased region" description="Basic and acidic residues" evidence="1">
    <location>
        <begin position="15"/>
        <end position="28"/>
    </location>
</feature>
<feature type="compositionally biased region" description="Pro residues" evidence="1">
    <location>
        <begin position="121"/>
        <end position="154"/>
    </location>
</feature>
<feature type="compositionally biased region" description="Low complexity" evidence="1">
    <location>
        <begin position="53"/>
        <end position="64"/>
    </location>
</feature>
<proteinExistence type="predicted"/>
<feature type="compositionally biased region" description="Low complexity" evidence="1">
    <location>
        <begin position="105"/>
        <end position="120"/>
    </location>
</feature>
<dbReference type="OrthoDB" id="3357271at2759"/>
<dbReference type="PRINTS" id="PR01217">
    <property type="entry name" value="PRICHEXTENSN"/>
</dbReference>
<reference evidence="2" key="1">
    <citation type="journal article" date="2020" name="Stud. Mycol.">
        <title>101 Dothideomycetes genomes: a test case for predicting lifestyles and emergence of pathogens.</title>
        <authorList>
            <person name="Haridas S."/>
            <person name="Albert R."/>
            <person name="Binder M."/>
            <person name="Bloem J."/>
            <person name="Labutti K."/>
            <person name="Salamov A."/>
            <person name="Andreopoulos B."/>
            <person name="Baker S."/>
            <person name="Barry K."/>
            <person name="Bills G."/>
            <person name="Bluhm B."/>
            <person name="Cannon C."/>
            <person name="Castanera R."/>
            <person name="Culley D."/>
            <person name="Daum C."/>
            <person name="Ezra D."/>
            <person name="Gonzalez J."/>
            <person name="Henrissat B."/>
            <person name="Kuo A."/>
            <person name="Liang C."/>
            <person name="Lipzen A."/>
            <person name="Lutzoni F."/>
            <person name="Magnuson J."/>
            <person name="Mondo S."/>
            <person name="Nolan M."/>
            <person name="Ohm R."/>
            <person name="Pangilinan J."/>
            <person name="Park H.-J."/>
            <person name="Ramirez L."/>
            <person name="Alfaro M."/>
            <person name="Sun H."/>
            <person name="Tritt A."/>
            <person name="Yoshinaga Y."/>
            <person name="Zwiers L.-H."/>
            <person name="Turgeon B."/>
            <person name="Goodwin S."/>
            <person name="Spatafora J."/>
            <person name="Crous P."/>
            <person name="Grigoriev I."/>
        </authorList>
    </citation>
    <scope>NUCLEOTIDE SEQUENCE</scope>
    <source>
        <strain evidence="2">CBS 262.69</strain>
    </source>
</reference>
<evidence type="ECO:0000256" key="1">
    <source>
        <dbReference type="SAM" id="MobiDB-lite"/>
    </source>
</evidence>
<organism evidence="2 3">
    <name type="scientific">Trichodelitschia bisporula</name>
    <dbReference type="NCBI Taxonomy" id="703511"/>
    <lineage>
        <taxon>Eukaryota</taxon>
        <taxon>Fungi</taxon>
        <taxon>Dikarya</taxon>
        <taxon>Ascomycota</taxon>
        <taxon>Pezizomycotina</taxon>
        <taxon>Dothideomycetes</taxon>
        <taxon>Dothideomycetes incertae sedis</taxon>
        <taxon>Phaeotrichales</taxon>
        <taxon>Phaeotrichaceae</taxon>
        <taxon>Trichodelitschia</taxon>
    </lineage>
</organism>
<feature type="compositionally biased region" description="Pro residues" evidence="1">
    <location>
        <begin position="337"/>
        <end position="350"/>
    </location>
</feature>
<evidence type="ECO:0000313" key="3">
    <source>
        <dbReference type="Proteomes" id="UP000799640"/>
    </source>
</evidence>
<name>A0A6G1HKF6_9PEZI</name>
<accession>A0A6G1HKF6</accession>
<gene>
    <name evidence="2" type="ORF">EJ06DRAFT_585331</name>
</gene>
<dbReference type="AlphaFoldDB" id="A0A6G1HKF6"/>
<feature type="region of interest" description="Disordered" evidence="1">
    <location>
        <begin position="309"/>
        <end position="350"/>
    </location>
</feature>
<protein>
    <submittedName>
        <fullName evidence="2">Uncharacterized protein</fullName>
    </submittedName>
</protein>
<evidence type="ECO:0000313" key="2">
    <source>
        <dbReference type="EMBL" id="KAF2396472.1"/>
    </source>
</evidence>
<dbReference type="Proteomes" id="UP000799640">
    <property type="component" value="Unassembled WGS sequence"/>
</dbReference>